<feature type="domain" description="C3HC-type" evidence="3">
    <location>
        <begin position="76"/>
        <end position="176"/>
    </location>
</feature>
<dbReference type="GO" id="GO:0005634">
    <property type="term" value="C:nucleus"/>
    <property type="evidence" value="ECO:0007669"/>
    <property type="project" value="UniProtKB-SubCell"/>
</dbReference>
<sequence>MNADEARKNEPYAADQRAVIDKTPSQCGAHEDAFDKMRARAAFLLNQAHQQTLAFKQQAEASGTFRIACDQIDAGLSSRLRTFTITKWAGKPSQLSPLKFASHGWICVSSDLLECVSCHHYLSVELPSLADTAVTVYRKAIRYIFSNTSDTVPLKTLSNANTEHRWNLDERIQDCPDFRYEIMKDLDFSRIEVIIADGVQAVVLETSEQKCKALTLFGWQKRFLLMPMHFCICVCILCLPV</sequence>
<dbReference type="GO" id="GO:0008270">
    <property type="term" value="F:zinc ion binding"/>
    <property type="evidence" value="ECO:0007669"/>
    <property type="project" value="InterPro"/>
</dbReference>
<accession>A0A183E6U6</accession>
<dbReference type="PANTHER" id="PTHR15835">
    <property type="entry name" value="NUCLEAR-INTERACTING PARTNER OF ALK"/>
    <property type="match status" value="1"/>
</dbReference>
<dbReference type="Pfam" id="PF07967">
    <property type="entry name" value="zf-C3HC"/>
    <property type="match status" value="1"/>
</dbReference>
<protein>
    <submittedName>
        <fullName evidence="6">C3HC-type domain-containing protein</fullName>
    </submittedName>
</protein>
<comment type="subcellular location">
    <subcellularLocation>
        <location evidence="1">Nucleus</location>
    </subcellularLocation>
</comment>
<evidence type="ECO:0000256" key="2">
    <source>
        <dbReference type="ARBA" id="ARBA00023242"/>
    </source>
</evidence>
<evidence type="ECO:0000313" key="4">
    <source>
        <dbReference type="EMBL" id="VDN28358.1"/>
    </source>
</evidence>
<dbReference type="AlphaFoldDB" id="A0A183E6U6"/>
<reference evidence="6" key="1">
    <citation type="submission" date="2016-06" db="UniProtKB">
        <authorList>
            <consortium name="WormBaseParasite"/>
        </authorList>
    </citation>
    <scope>IDENTIFICATION</scope>
</reference>
<evidence type="ECO:0000313" key="5">
    <source>
        <dbReference type="Proteomes" id="UP000271098"/>
    </source>
</evidence>
<dbReference type="Proteomes" id="UP000271098">
    <property type="component" value="Unassembled WGS sequence"/>
</dbReference>
<proteinExistence type="predicted"/>
<evidence type="ECO:0000259" key="3">
    <source>
        <dbReference type="Pfam" id="PF07967"/>
    </source>
</evidence>
<reference evidence="4 5" key="2">
    <citation type="submission" date="2018-11" db="EMBL/GenBank/DDBJ databases">
        <authorList>
            <consortium name="Pathogen Informatics"/>
        </authorList>
    </citation>
    <scope>NUCLEOTIDE SEQUENCE [LARGE SCALE GENOMIC DNA]</scope>
</reference>
<dbReference type="EMBL" id="UYRT01084103">
    <property type="protein sequence ID" value="VDN28358.1"/>
    <property type="molecule type" value="Genomic_DNA"/>
</dbReference>
<dbReference type="PANTHER" id="PTHR15835:SF6">
    <property type="entry name" value="ZINC FINGER C3HC-TYPE PROTEIN 1"/>
    <property type="match status" value="1"/>
</dbReference>
<dbReference type="InterPro" id="IPR012935">
    <property type="entry name" value="NuBaID_N"/>
</dbReference>
<name>A0A183E6U6_9BILA</name>
<keyword evidence="2" id="KW-0539">Nucleus</keyword>
<dbReference type="OrthoDB" id="5796783at2759"/>
<dbReference type="WBParaSite" id="GPUH_0001670901-mRNA-1">
    <property type="protein sequence ID" value="GPUH_0001670901-mRNA-1"/>
    <property type="gene ID" value="GPUH_0001670901"/>
</dbReference>
<evidence type="ECO:0000256" key="1">
    <source>
        <dbReference type="ARBA" id="ARBA00004123"/>
    </source>
</evidence>
<gene>
    <name evidence="4" type="ORF">GPUH_LOCUS16687</name>
</gene>
<evidence type="ECO:0000313" key="6">
    <source>
        <dbReference type="WBParaSite" id="GPUH_0001670901-mRNA-1"/>
    </source>
</evidence>
<organism evidence="6">
    <name type="scientific">Gongylonema pulchrum</name>
    <dbReference type="NCBI Taxonomy" id="637853"/>
    <lineage>
        <taxon>Eukaryota</taxon>
        <taxon>Metazoa</taxon>
        <taxon>Ecdysozoa</taxon>
        <taxon>Nematoda</taxon>
        <taxon>Chromadorea</taxon>
        <taxon>Rhabditida</taxon>
        <taxon>Spirurina</taxon>
        <taxon>Spiruromorpha</taxon>
        <taxon>Spiruroidea</taxon>
        <taxon>Gongylonematidae</taxon>
        <taxon>Gongylonema</taxon>
    </lineage>
</organism>
<keyword evidence="5" id="KW-1185">Reference proteome</keyword>